<name>A0A0H3G7I0_BRUSU</name>
<gene>
    <name evidence="1" type="ordered locus">BS1330_I1033</name>
</gene>
<dbReference type="KEGG" id="bms:BR1037"/>
<dbReference type="AlphaFoldDB" id="A0A0H3G7I0"/>
<dbReference type="KEGG" id="bsi:BS1330_I1033"/>
<protein>
    <submittedName>
        <fullName evidence="1">Uncharacterized protein</fullName>
    </submittedName>
</protein>
<sequence>MVWKFTKAAPQAQPFVYLENNPTGVEMRQNK</sequence>
<accession>A0A0H3G7I0</accession>
<dbReference type="HOGENOM" id="CLU_3395454_0_0_5"/>
<dbReference type="Proteomes" id="UP000007104">
    <property type="component" value="Chromosome I"/>
</dbReference>
<reference evidence="1 2" key="1">
    <citation type="journal article" date="2011" name="J. Bacteriol.">
        <title>Revised genome sequence of Brucella suis 1330.</title>
        <authorList>
            <person name="Tae H."/>
            <person name="Shallom S."/>
            <person name="Settlage R."/>
            <person name="Preston D."/>
            <person name="Adams L.G."/>
            <person name="Garner H.R."/>
        </authorList>
    </citation>
    <scope>NUCLEOTIDE SEQUENCE [LARGE SCALE GENOMIC DNA]</scope>
    <source>
        <strain evidence="1 2">1330</strain>
    </source>
</reference>
<dbReference type="EMBL" id="CP002997">
    <property type="protein sequence ID" value="AEM18376.1"/>
    <property type="molecule type" value="Genomic_DNA"/>
</dbReference>
<proteinExistence type="predicted"/>
<evidence type="ECO:0000313" key="2">
    <source>
        <dbReference type="Proteomes" id="UP000007104"/>
    </source>
</evidence>
<organism evidence="1 2">
    <name type="scientific">Brucella suis biovar 1 (strain 1330)</name>
    <dbReference type="NCBI Taxonomy" id="204722"/>
    <lineage>
        <taxon>Bacteria</taxon>
        <taxon>Pseudomonadati</taxon>
        <taxon>Pseudomonadota</taxon>
        <taxon>Alphaproteobacteria</taxon>
        <taxon>Hyphomicrobiales</taxon>
        <taxon>Brucellaceae</taxon>
        <taxon>Brucella/Ochrobactrum group</taxon>
        <taxon>Brucella</taxon>
    </lineage>
</organism>
<evidence type="ECO:0000313" key="1">
    <source>
        <dbReference type="EMBL" id="AEM18376.1"/>
    </source>
</evidence>
<keyword evidence="2" id="KW-1185">Reference proteome</keyword>